<proteinExistence type="predicted"/>
<dbReference type="EMBL" id="CP115149">
    <property type="protein sequence ID" value="WBL36531.1"/>
    <property type="molecule type" value="Genomic_DNA"/>
</dbReference>
<evidence type="ECO:0000313" key="2">
    <source>
        <dbReference type="EMBL" id="WBL36531.1"/>
    </source>
</evidence>
<dbReference type="InterPro" id="IPR021320">
    <property type="entry name" value="DUF2905"/>
</dbReference>
<organism evidence="2 3">
    <name type="scientific">Tepidiforma flava</name>
    <dbReference type="NCBI Taxonomy" id="3004094"/>
    <lineage>
        <taxon>Bacteria</taxon>
        <taxon>Bacillati</taxon>
        <taxon>Chloroflexota</taxon>
        <taxon>Tepidiformia</taxon>
        <taxon>Tepidiformales</taxon>
        <taxon>Tepidiformaceae</taxon>
        <taxon>Tepidiforma</taxon>
    </lineage>
</organism>
<evidence type="ECO:0000313" key="3">
    <source>
        <dbReference type="Proteomes" id="UP001212803"/>
    </source>
</evidence>
<accession>A0ABY7M7L9</accession>
<sequence length="73" mass="7841">MDPRSLGLVIVILGVLLVVIGSLVAAGAFGWFGRLPGDIRIETGSTRIYIPITTMLLLSLGLSLLAAIFRRFQ</sequence>
<protein>
    <submittedName>
        <fullName evidence="2">DUF2905 domain-containing protein</fullName>
    </submittedName>
</protein>
<reference evidence="2 3" key="1">
    <citation type="journal article" date="2023" name="ISME J.">
        <title>Thermophilic Dehalococcoidia with unusual traits shed light on an unexpected past.</title>
        <authorList>
            <person name="Palmer M."/>
            <person name="Covington J.K."/>
            <person name="Zhou E.M."/>
            <person name="Thomas S.C."/>
            <person name="Habib N."/>
            <person name="Seymour C.O."/>
            <person name="Lai D."/>
            <person name="Johnston J."/>
            <person name="Hashimi A."/>
            <person name="Jiao J.Y."/>
            <person name="Muok A.R."/>
            <person name="Liu L."/>
            <person name="Xian W.D."/>
            <person name="Zhi X.Y."/>
            <person name="Li M.M."/>
            <person name="Silva L.P."/>
            <person name="Bowen B.P."/>
            <person name="Louie K."/>
            <person name="Briegel A."/>
            <person name="Pett-Ridge J."/>
            <person name="Weber P.K."/>
            <person name="Tocheva E.I."/>
            <person name="Woyke T."/>
            <person name="Northen T.R."/>
            <person name="Mayali X."/>
            <person name="Li W.J."/>
            <person name="Hedlund B.P."/>
        </authorList>
    </citation>
    <scope>NUCLEOTIDE SEQUENCE [LARGE SCALE GENOMIC DNA]</scope>
    <source>
        <strain evidence="2 3">YIM 72310</strain>
    </source>
</reference>
<evidence type="ECO:0000256" key="1">
    <source>
        <dbReference type="SAM" id="Phobius"/>
    </source>
</evidence>
<keyword evidence="1" id="KW-1133">Transmembrane helix</keyword>
<feature type="transmembrane region" description="Helical" evidence="1">
    <location>
        <begin position="48"/>
        <end position="69"/>
    </location>
</feature>
<dbReference type="PANTHER" id="PTHR36443">
    <property type="entry name" value="BSR5223 PROTEIN"/>
    <property type="match status" value="1"/>
</dbReference>
<dbReference type="Pfam" id="PF11146">
    <property type="entry name" value="DUF2905"/>
    <property type="match status" value="1"/>
</dbReference>
<keyword evidence="1" id="KW-0812">Transmembrane</keyword>
<dbReference type="RefSeq" id="WP_270057054.1">
    <property type="nucleotide sequence ID" value="NZ_CP115149.1"/>
</dbReference>
<keyword evidence="1" id="KW-0472">Membrane</keyword>
<dbReference type="Proteomes" id="UP001212803">
    <property type="component" value="Chromosome"/>
</dbReference>
<keyword evidence="3" id="KW-1185">Reference proteome</keyword>
<feature type="transmembrane region" description="Helical" evidence="1">
    <location>
        <begin position="7"/>
        <end position="28"/>
    </location>
</feature>
<dbReference type="PANTHER" id="PTHR36443:SF1">
    <property type="entry name" value="BSR5223 PROTEIN"/>
    <property type="match status" value="1"/>
</dbReference>
<gene>
    <name evidence="2" type="ORF">O0235_02955</name>
</gene>
<name>A0ABY7M7L9_9CHLR</name>